<proteinExistence type="inferred from homology"/>
<keyword evidence="9 10" id="KW-0472">Membrane</keyword>
<evidence type="ECO:0000256" key="9">
    <source>
        <dbReference type="ARBA" id="ARBA00023136"/>
    </source>
</evidence>
<feature type="region of interest" description="Disordered" evidence="11">
    <location>
        <begin position="1"/>
        <end position="74"/>
    </location>
</feature>
<dbReference type="GO" id="GO:0005789">
    <property type="term" value="C:endoplasmic reticulum membrane"/>
    <property type="evidence" value="ECO:0007669"/>
    <property type="project" value="UniProtKB-SubCell"/>
</dbReference>
<evidence type="ECO:0000256" key="4">
    <source>
        <dbReference type="ARBA" id="ARBA00022737"/>
    </source>
</evidence>
<dbReference type="GO" id="GO:0000139">
    <property type="term" value="C:Golgi membrane"/>
    <property type="evidence" value="ECO:0007669"/>
    <property type="project" value="UniProtKB-SubCell"/>
</dbReference>
<gene>
    <name evidence="12" type="ORF">BP6252_01624</name>
</gene>
<evidence type="ECO:0000256" key="7">
    <source>
        <dbReference type="ARBA" id="ARBA00022927"/>
    </source>
</evidence>
<keyword evidence="7 10" id="KW-0653">Protein transport</keyword>
<keyword evidence="4 10" id="KW-0677">Repeat</keyword>
<dbReference type="PANTHER" id="PTHR23284:SF0">
    <property type="entry name" value="PROLACTIN REGULATORY ELEMENT-BINDING PROTEIN"/>
    <property type="match status" value="1"/>
</dbReference>
<comment type="similarity">
    <text evidence="10">Belongs to the WD repeat SEC12 family.</text>
</comment>
<evidence type="ECO:0000313" key="12">
    <source>
        <dbReference type="EMBL" id="RDW89592.1"/>
    </source>
</evidence>
<keyword evidence="6" id="KW-0931">ER-Golgi transport</keyword>
<keyword evidence="3 10" id="KW-0812">Transmembrane</keyword>
<protein>
    <recommendedName>
        <fullName evidence="10">Guanine nucleotide-exchange factor SEC12</fullName>
    </recommendedName>
</protein>
<dbReference type="GO" id="GO:0015031">
    <property type="term" value="P:protein transport"/>
    <property type="evidence" value="ECO:0007669"/>
    <property type="project" value="UniProtKB-KW"/>
</dbReference>
<feature type="compositionally biased region" description="Basic residues" evidence="11">
    <location>
        <begin position="1"/>
        <end position="15"/>
    </location>
</feature>
<evidence type="ECO:0000313" key="13">
    <source>
        <dbReference type="Proteomes" id="UP000256645"/>
    </source>
</evidence>
<keyword evidence="8 10" id="KW-1133">Transmembrane helix</keyword>
<dbReference type="GO" id="GO:0003400">
    <property type="term" value="P:regulation of COPII vesicle coating"/>
    <property type="evidence" value="ECO:0007669"/>
    <property type="project" value="UniProtKB-UniRule"/>
</dbReference>
<feature type="transmembrane region" description="Helical" evidence="10">
    <location>
        <begin position="542"/>
        <end position="561"/>
    </location>
</feature>
<dbReference type="GO" id="GO:0005085">
    <property type="term" value="F:guanyl-nucleotide exchange factor activity"/>
    <property type="evidence" value="ECO:0007669"/>
    <property type="project" value="InterPro"/>
</dbReference>
<dbReference type="GO" id="GO:0006888">
    <property type="term" value="P:endoplasmic reticulum to Golgi vesicle-mediated transport"/>
    <property type="evidence" value="ECO:0007669"/>
    <property type="project" value="UniProtKB-UniRule"/>
</dbReference>
<name>A0A3D8STG1_9HELO</name>
<sequence>MAGKPHHRPHKHKFCPSRDGGEDDGGVKSITPDRASLGKSTTGLSPTADASEISIPSPLPLQPPSQTTPIAQNPISATSFPLGAVSAEVAAPFAAIMPPMVPSAKLTLSSPLYACDFDRLDSNRLIVGGGGGAGRNGVENKIFVLDTSKPTEVEVAGDIDLQREEDNVTCLAVGQQKGKTTLVYAGVNSSPKDVAQGINEHFRVYGIDAAPKAKGQKTEAGGKAYQISLLSKSSYFEEYSRDIYQRRLRLTRPYPNQPQLGAVSPAFAKDHCIVMFSSPVSISAPPKKIGTLQLDREAEDMDFIQTGANQYTFAYCDEHKIYTKILAPKTDMDAPECIYTTPGSQDRERPTVPAFRSMRWLTPELLLMLTNIHGNAGAVLQILRVPQEGGQARVAQSLRLPSSLSKGIGLSVSNLTPPTSPEDKQGYSQFVIAVSGNDMSIRLFKVDLQVEGNQSLVAPIKLFRTFNDVHPAVISDLTFSAFTPPSHPVTASTPPQYLKLASVSVANTVVVHTLPLFPVPLSVQKGQSKTPRYVVALPSDNAIFGISIVITMLAVLFGAILTQSILEVRGGVAPYLGASKWMPVHWQEAVGKPYVFPSDYASTLSTPSQAPDSPSRKDATPHSQTLKLENWFQKIKESGEDGVIYLQGKEQEVKAQVLEASHAATALPKGAKSWDELAHGQKEAWKRKLKEAGHWAEGMGETIFKGVLFGELAGAVGAAVAG</sequence>
<comment type="subcellular location">
    <subcellularLocation>
        <location evidence="10">Endoplasmic reticulum membrane</location>
        <topology evidence="10">Single-pass type II membrane protein</topology>
    </subcellularLocation>
    <subcellularLocation>
        <location evidence="10">Golgi apparatus membrane</location>
        <topology evidence="10">Single-pass type II membrane protein</topology>
    </subcellularLocation>
</comment>
<evidence type="ECO:0000256" key="6">
    <source>
        <dbReference type="ARBA" id="ARBA00022892"/>
    </source>
</evidence>
<organism evidence="12 13">
    <name type="scientific">Coleophoma cylindrospora</name>
    <dbReference type="NCBI Taxonomy" id="1849047"/>
    <lineage>
        <taxon>Eukaryota</taxon>
        <taxon>Fungi</taxon>
        <taxon>Dikarya</taxon>
        <taxon>Ascomycota</taxon>
        <taxon>Pezizomycotina</taxon>
        <taxon>Leotiomycetes</taxon>
        <taxon>Helotiales</taxon>
        <taxon>Dermateaceae</taxon>
        <taxon>Coleophoma</taxon>
    </lineage>
</organism>
<evidence type="ECO:0000256" key="3">
    <source>
        <dbReference type="ARBA" id="ARBA00022692"/>
    </source>
</evidence>
<accession>A0A3D8STG1</accession>
<dbReference type="PANTHER" id="PTHR23284">
    <property type="entry name" value="PROLACTIN REGULATORY ELEMENT BINDING PROTEIN"/>
    <property type="match status" value="1"/>
</dbReference>
<evidence type="ECO:0000256" key="8">
    <source>
        <dbReference type="ARBA" id="ARBA00022989"/>
    </source>
</evidence>
<keyword evidence="2 10" id="KW-0853">WD repeat</keyword>
<comment type="function">
    <text evidence="10">Guanine nucleotide-exchange factor (GEF) required for the formation or budding of transport vesicles from the ER.</text>
</comment>
<dbReference type="Proteomes" id="UP000256645">
    <property type="component" value="Unassembled WGS sequence"/>
</dbReference>
<dbReference type="InterPro" id="IPR015943">
    <property type="entry name" value="WD40/YVTN_repeat-like_dom_sf"/>
</dbReference>
<keyword evidence="5 10" id="KW-0256">Endoplasmic reticulum</keyword>
<dbReference type="Gene3D" id="2.130.10.10">
    <property type="entry name" value="YVTN repeat-like/Quinoprotein amine dehydrogenase"/>
    <property type="match status" value="1"/>
</dbReference>
<dbReference type="AlphaFoldDB" id="A0A3D8STG1"/>
<dbReference type="InterPro" id="IPR045260">
    <property type="entry name" value="Sec12-like"/>
</dbReference>
<evidence type="ECO:0000256" key="11">
    <source>
        <dbReference type="SAM" id="MobiDB-lite"/>
    </source>
</evidence>
<dbReference type="OrthoDB" id="16538at2759"/>
<evidence type="ECO:0000256" key="5">
    <source>
        <dbReference type="ARBA" id="ARBA00022824"/>
    </source>
</evidence>
<comment type="caution">
    <text evidence="12">The sequence shown here is derived from an EMBL/GenBank/DDBJ whole genome shotgun (WGS) entry which is preliminary data.</text>
</comment>
<keyword evidence="1 10" id="KW-0813">Transport</keyword>
<evidence type="ECO:0000256" key="1">
    <source>
        <dbReference type="ARBA" id="ARBA00022448"/>
    </source>
</evidence>
<reference evidence="12 13" key="1">
    <citation type="journal article" date="2018" name="IMA Fungus">
        <title>IMA Genome-F 9: Draft genome sequence of Annulohypoxylon stygium, Aspergillus mulundensis, Berkeleyomyces basicola (syn. Thielaviopsis basicola), Ceratocystis smalleyi, two Cercospora beticola strains, Coleophoma cylindrospora, Fusarium fracticaudum, Phialophora cf. hyalina, and Morchella septimelata.</title>
        <authorList>
            <person name="Wingfield B.D."/>
            <person name="Bills G.F."/>
            <person name="Dong Y."/>
            <person name="Huang W."/>
            <person name="Nel W.J."/>
            <person name="Swalarsk-Parry B.S."/>
            <person name="Vaghefi N."/>
            <person name="Wilken P.M."/>
            <person name="An Z."/>
            <person name="de Beer Z.W."/>
            <person name="De Vos L."/>
            <person name="Chen L."/>
            <person name="Duong T.A."/>
            <person name="Gao Y."/>
            <person name="Hammerbacher A."/>
            <person name="Kikkert J.R."/>
            <person name="Li Y."/>
            <person name="Li H."/>
            <person name="Li K."/>
            <person name="Li Q."/>
            <person name="Liu X."/>
            <person name="Ma X."/>
            <person name="Naidoo K."/>
            <person name="Pethybridge S.J."/>
            <person name="Sun J."/>
            <person name="Steenkamp E.T."/>
            <person name="van der Nest M.A."/>
            <person name="van Wyk S."/>
            <person name="Wingfield M.J."/>
            <person name="Xiong C."/>
            <person name="Yue Q."/>
            <person name="Zhang X."/>
        </authorList>
    </citation>
    <scope>NUCLEOTIDE SEQUENCE [LARGE SCALE GENOMIC DNA]</scope>
    <source>
        <strain evidence="12 13">BP6252</strain>
    </source>
</reference>
<dbReference type="EMBL" id="PDLM01000001">
    <property type="protein sequence ID" value="RDW89592.1"/>
    <property type="molecule type" value="Genomic_DNA"/>
</dbReference>
<evidence type="ECO:0000256" key="2">
    <source>
        <dbReference type="ARBA" id="ARBA00022574"/>
    </source>
</evidence>
<keyword evidence="13" id="KW-1185">Reference proteome</keyword>
<dbReference type="STRING" id="1849047.A0A3D8STG1"/>
<evidence type="ECO:0000256" key="10">
    <source>
        <dbReference type="RuleBase" id="RU369019"/>
    </source>
</evidence>